<protein>
    <submittedName>
        <fullName evidence="2">VWA domain-containing protein</fullName>
    </submittedName>
</protein>
<dbReference type="InterPro" id="IPR036465">
    <property type="entry name" value="vWFA_dom_sf"/>
</dbReference>
<feature type="region of interest" description="Disordered" evidence="1">
    <location>
        <begin position="83"/>
        <end position="129"/>
    </location>
</feature>
<dbReference type="InterPro" id="IPR008912">
    <property type="entry name" value="Uncharacterised_CoxE"/>
</dbReference>
<dbReference type="CDD" id="cd00198">
    <property type="entry name" value="vWFA"/>
    <property type="match status" value="1"/>
</dbReference>
<gene>
    <name evidence="2" type="ORF">Air01nite_47470</name>
</gene>
<feature type="compositionally biased region" description="Low complexity" evidence="1">
    <location>
        <begin position="91"/>
        <end position="103"/>
    </location>
</feature>
<reference evidence="2 3" key="1">
    <citation type="submission" date="2021-01" db="EMBL/GenBank/DDBJ databases">
        <title>Whole genome shotgun sequence of Asanoa iriomotensis NBRC 100142.</title>
        <authorList>
            <person name="Komaki H."/>
            <person name="Tamura T."/>
        </authorList>
    </citation>
    <scope>NUCLEOTIDE SEQUENCE [LARGE SCALE GENOMIC DNA]</scope>
    <source>
        <strain evidence="2 3">NBRC 100142</strain>
    </source>
</reference>
<dbReference type="Proteomes" id="UP000624325">
    <property type="component" value="Unassembled WGS sequence"/>
</dbReference>
<organism evidence="2 3">
    <name type="scientific">Asanoa iriomotensis</name>
    <dbReference type="NCBI Taxonomy" id="234613"/>
    <lineage>
        <taxon>Bacteria</taxon>
        <taxon>Bacillati</taxon>
        <taxon>Actinomycetota</taxon>
        <taxon>Actinomycetes</taxon>
        <taxon>Micromonosporales</taxon>
        <taxon>Micromonosporaceae</taxon>
        <taxon>Asanoa</taxon>
    </lineage>
</organism>
<proteinExistence type="predicted"/>
<evidence type="ECO:0000256" key="1">
    <source>
        <dbReference type="SAM" id="MobiDB-lite"/>
    </source>
</evidence>
<dbReference type="Pfam" id="PF05762">
    <property type="entry name" value="VWA_CoxE"/>
    <property type="match status" value="1"/>
</dbReference>
<evidence type="ECO:0000313" key="3">
    <source>
        <dbReference type="Proteomes" id="UP000624325"/>
    </source>
</evidence>
<dbReference type="PANTHER" id="PTHR39338:SF6">
    <property type="entry name" value="BLL5662 PROTEIN"/>
    <property type="match status" value="1"/>
</dbReference>
<dbReference type="RefSeq" id="WP_203705333.1">
    <property type="nucleotide sequence ID" value="NZ_BAAALU010000032.1"/>
</dbReference>
<name>A0ABQ4C791_9ACTN</name>
<evidence type="ECO:0000313" key="2">
    <source>
        <dbReference type="EMBL" id="GIF58652.1"/>
    </source>
</evidence>
<dbReference type="PIRSF" id="PIRSF010256">
    <property type="entry name" value="CoxE_vWa"/>
    <property type="match status" value="1"/>
</dbReference>
<sequence>MTDLAAPDLATVVARFGAVLHDAGVTVGPDRSERFARAVLLTRPATTRALYFCAAATLLADPGDRPAFDRAFDLVFGGLVDDATARGGEPEPGSSGVPPRSGSAAGGQPGIGDRPPGPPPSAPGTRSPYPLIATATERLGGRDFAKLSPHELAELTVAMRRLKLASPPRRTRRTQVGHHGPVDLRATLRAARRTGGHPVRLRRRRPRVKPRRLVVLCDISGSMAPYARALLQLVYCAAGGQRAEVFTFATRLTRLTRVLHRVPPAVALERAGRAAPDWSGGTRIGAALRTFIDEHGARGMARGAVVLILSDGWDTGPPEVLGQQMARLSRLAHRVVWANPRTQSAAFRPLTGGMAAAWPYCDAVVSAHRLDALDDLLVALADAGPRHTRPGAGRADRP</sequence>
<dbReference type="SUPFAM" id="SSF53300">
    <property type="entry name" value="vWA-like"/>
    <property type="match status" value="1"/>
</dbReference>
<keyword evidence="3" id="KW-1185">Reference proteome</keyword>
<accession>A0ABQ4C791</accession>
<dbReference type="Gene3D" id="3.40.50.410">
    <property type="entry name" value="von Willebrand factor, type A domain"/>
    <property type="match status" value="1"/>
</dbReference>
<dbReference type="InterPro" id="IPR011195">
    <property type="entry name" value="UCP010256"/>
</dbReference>
<dbReference type="PANTHER" id="PTHR39338">
    <property type="entry name" value="BLL5662 PROTEIN-RELATED"/>
    <property type="match status" value="1"/>
</dbReference>
<comment type="caution">
    <text evidence="2">The sequence shown here is derived from an EMBL/GenBank/DDBJ whole genome shotgun (WGS) entry which is preliminary data.</text>
</comment>
<dbReference type="EMBL" id="BONC01000035">
    <property type="protein sequence ID" value="GIF58652.1"/>
    <property type="molecule type" value="Genomic_DNA"/>
</dbReference>